<proteinExistence type="predicted"/>
<gene>
    <name evidence="1" type="ORF">FBU59_003784</name>
</gene>
<evidence type="ECO:0000313" key="2">
    <source>
        <dbReference type="Proteomes" id="UP001150603"/>
    </source>
</evidence>
<accession>A0ACC1J792</accession>
<comment type="caution">
    <text evidence="1">The sequence shown here is derived from an EMBL/GenBank/DDBJ whole genome shotgun (WGS) entry which is preliminary data.</text>
</comment>
<name>A0ACC1J792_9FUNG</name>
<reference evidence="1" key="1">
    <citation type="submission" date="2022-07" db="EMBL/GenBank/DDBJ databases">
        <title>Phylogenomic reconstructions and comparative analyses of Kickxellomycotina fungi.</title>
        <authorList>
            <person name="Reynolds N.K."/>
            <person name="Stajich J.E."/>
            <person name="Barry K."/>
            <person name="Grigoriev I.V."/>
            <person name="Crous P."/>
            <person name="Smith M.E."/>
        </authorList>
    </citation>
    <scope>NUCLEOTIDE SEQUENCE</scope>
    <source>
        <strain evidence="1">NRRL 5244</strain>
    </source>
</reference>
<protein>
    <submittedName>
        <fullName evidence="1">Uncharacterized protein</fullName>
    </submittedName>
</protein>
<dbReference type="Proteomes" id="UP001150603">
    <property type="component" value="Unassembled WGS sequence"/>
</dbReference>
<sequence length="262" mass="30154">MTLEKNFFRLTSDPDPAKVRPLSVLRQTLKLLMKKWKAESNYTYICDQFKSLRQDLTVQHIANEFTVEVYEQHARIALETKDLGEYNQCQTQLKQLYGQGQPGKTLEFLAYRILYYVYTRNRSELNEALATMTETERFAPAVDHALRVRAAWASGNYHRFFELYRIAPNMGAFLMDHFADRERCAALRTMCKAYRPTIKISFIAHELAFGSTKKCLKFLADHSIPIIDTSDGGMAVDGKAAYPSAMAAMQKFEKVDIKGQIY</sequence>
<dbReference type="EMBL" id="JANBPW010002519">
    <property type="protein sequence ID" value="KAJ1940527.1"/>
    <property type="molecule type" value="Genomic_DNA"/>
</dbReference>
<organism evidence="1 2">
    <name type="scientific">Linderina macrospora</name>
    <dbReference type="NCBI Taxonomy" id="4868"/>
    <lineage>
        <taxon>Eukaryota</taxon>
        <taxon>Fungi</taxon>
        <taxon>Fungi incertae sedis</taxon>
        <taxon>Zoopagomycota</taxon>
        <taxon>Kickxellomycotina</taxon>
        <taxon>Kickxellomycetes</taxon>
        <taxon>Kickxellales</taxon>
        <taxon>Kickxellaceae</taxon>
        <taxon>Linderina</taxon>
    </lineage>
</organism>
<keyword evidence="2" id="KW-1185">Reference proteome</keyword>
<evidence type="ECO:0000313" key="1">
    <source>
        <dbReference type="EMBL" id="KAJ1940527.1"/>
    </source>
</evidence>